<feature type="compositionally biased region" description="Polar residues" evidence="9">
    <location>
        <begin position="9"/>
        <end position="55"/>
    </location>
</feature>
<dbReference type="InterPro" id="IPR031316">
    <property type="entry name" value="FlgM_C"/>
</dbReference>
<keyword evidence="11" id="KW-0969">Cilium</keyword>
<name>A0ABT0N3V1_9GAMM</name>
<keyword evidence="6" id="KW-0804">Transcription</keyword>
<organism evidence="11 12">
    <name type="scientific">Shewanella corallii</name>
    <dbReference type="NCBI Taxonomy" id="560080"/>
    <lineage>
        <taxon>Bacteria</taxon>
        <taxon>Pseudomonadati</taxon>
        <taxon>Pseudomonadota</taxon>
        <taxon>Gammaproteobacteria</taxon>
        <taxon>Alteromonadales</taxon>
        <taxon>Shewanellaceae</taxon>
        <taxon>Shewanella</taxon>
    </lineage>
</organism>
<feature type="domain" description="Anti-sigma-28 factor FlgM C-terminal" evidence="10">
    <location>
        <begin position="42"/>
        <end position="95"/>
    </location>
</feature>
<evidence type="ECO:0000256" key="1">
    <source>
        <dbReference type="ARBA" id="ARBA00005322"/>
    </source>
</evidence>
<keyword evidence="3" id="KW-0678">Repressor</keyword>
<dbReference type="EMBL" id="JAKIKT010000001">
    <property type="protein sequence ID" value="MCL2913103.1"/>
    <property type="molecule type" value="Genomic_DNA"/>
</dbReference>
<proteinExistence type="inferred from homology"/>
<evidence type="ECO:0000313" key="12">
    <source>
        <dbReference type="Proteomes" id="UP001202831"/>
    </source>
</evidence>
<evidence type="ECO:0000259" key="10">
    <source>
        <dbReference type="Pfam" id="PF04316"/>
    </source>
</evidence>
<evidence type="ECO:0000256" key="8">
    <source>
        <dbReference type="ARBA" id="ARBA00030117"/>
    </source>
</evidence>
<comment type="function">
    <text evidence="7">Responsible for the coupling of flagellin expression to flagellar assembly by preventing expression of the flagellin genes when a component of the middle class of proteins is defective. It negatively regulates flagellar genes by inhibiting the activity of FliA by directly binding to FliA.</text>
</comment>
<evidence type="ECO:0000256" key="4">
    <source>
        <dbReference type="ARBA" id="ARBA00022795"/>
    </source>
</evidence>
<evidence type="ECO:0000256" key="7">
    <source>
        <dbReference type="ARBA" id="ARBA00024739"/>
    </source>
</evidence>
<dbReference type="NCBIfam" id="TIGR03824">
    <property type="entry name" value="FlgM_jcvi"/>
    <property type="match status" value="1"/>
</dbReference>
<keyword evidence="11" id="KW-0282">Flagellum</keyword>
<comment type="caution">
    <text evidence="11">The sequence shown here is derived from an EMBL/GenBank/DDBJ whole genome shotgun (WGS) entry which is preliminary data.</text>
</comment>
<feature type="region of interest" description="Disordered" evidence="9">
    <location>
        <begin position="1"/>
        <end position="62"/>
    </location>
</feature>
<keyword evidence="11" id="KW-0966">Cell projection</keyword>
<protein>
    <recommendedName>
        <fullName evidence="2">Negative regulator of flagellin synthesis</fullName>
    </recommendedName>
    <alternativeName>
        <fullName evidence="8">Anti-sigma-28 factor</fullName>
    </alternativeName>
</protein>
<dbReference type="SUPFAM" id="SSF101498">
    <property type="entry name" value="Anti-sigma factor FlgM"/>
    <property type="match status" value="1"/>
</dbReference>
<evidence type="ECO:0000256" key="2">
    <source>
        <dbReference type="ARBA" id="ARBA00017823"/>
    </source>
</evidence>
<reference evidence="11 12" key="1">
    <citation type="submission" date="2022-01" db="EMBL/GenBank/DDBJ databases">
        <title>Whole genome-based taxonomy of the Shewanellaceae.</title>
        <authorList>
            <person name="Martin-Rodriguez A.J."/>
        </authorList>
    </citation>
    <scope>NUCLEOTIDE SEQUENCE [LARGE SCALE GENOMIC DNA]</scope>
    <source>
        <strain evidence="11 12">DSM 21332</strain>
    </source>
</reference>
<dbReference type="RefSeq" id="WP_115134978.1">
    <property type="nucleotide sequence ID" value="NZ_JAKIKT010000001.1"/>
</dbReference>
<dbReference type="InterPro" id="IPR035890">
    <property type="entry name" value="Anti-sigma-28_factor_FlgM_sf"/>
</dbReference>
<keyword evidence="4" id="KW-1005">Bacterial flagellum biogenesis</keyword>
<evidence type="ECO:0000313" key="11">
    <source>
        <dbReference type="EMBL" id="MCL2913103.1"/>
    </source>
</evidence>
<evidence type="ECO:0000256" key="5">
    <source>
        <dbReference type="ARBA" id="ARBA00023015"/>
    </source>
</evidence>
<evidence type="ECO:0000256" key="6">
    <source>
        <dbReference type="ARBA" id="ARBA00023163"/>
    </source>
</evidence>
<evidence type="ECO:0000256" key="3">
    <source>
        <dbReference type="ARBA" id="ARBA00022491"/>
    </source>
</evidence>
<gene>
    <name evidence="11" type="primary">flgM</name>
    <name evidence="11" type="ORF">L2725_04805</name>
</gene>
<dbReference type="Pfam" id="PF04316">
    <property type="entry name" value="FlgM"/>
    <property type="match status" value="1"/>
</dbReference>
<dbReference type="Proteomes" id="UP001202831">
    <property type="component" value="Unassembled WGS sequence"/>
</dbReference>
<keyword evidence="5" id="KW-0805">Transcription regulation</keyword>
<dbReference type="InterPro" id="IPR007412">
    <property type="entry name" value="FlgM"/>
</dbReference>
<comment type="similarity">
    <text evidence="1">Belongs to the FlgM family.</text>
</comment>
<keyword evidence="12" id="KW-1185">Reference proteome</keyword>
<accession>A0ABT0N3V1</accession>
<sequence length="106" mass="11378">MAIDINKLSGVNNTRSRTAVGESNQAPKSTDTQPAASGNKPDSVNITPQAQQLQGAHSKMASMPEVDVQKVAEIKQAIAEGRYKVDAEKLASNIAQFEQELQDLNN</sequence>
<evidence type="ECO:0000256" key="9">
    <source>
        <dbReference type="SAM" id="MobiDB-lite"/>
    </source>
</evidence>